<keyword evidence="2" id="KW-0547">Nucleotide-binding</keyword>
<protein>
    <submittedName>
        <fullName evidence="5">Uncharacterized protein</fullName>
    </submittedName>
</protein>
<dbReference type="GO" id="GO:0070740">
    <property type="term" value="F:tubulin-glutamic acid ligase activity"/>
    <property type="evidence" value="ECO:0007669"/>
    <property type="project" value="TreeGrafter"/>
</dbReference>
<accession>A0AAE0BZA1</accession>
<keyword evidence="6" id="KW-1185">Reference proteome</keyword>
<dbReference type="InterPro" id="IPR004344">
    <property type="entry name" value="TTL/TTLL_fam"/>
</dbReference>
<evidence type="ECO:0000256" key="3">
    <source>
        <dbReference type="ARBA" id="ARBA00022840"/>
    </source>
</evidence>
<gene>
    <name evidence="5" type="ORF">CYMTET_44899</name>
</gene>
<dbReference type="GO" id="GO:0015631">
    <property type="term" value="F:tubulin binding"/>
    <property type="evidence" value="ECO:0007669"/>
    <property type="project" value="TreeGrafter"/>
</dbReference>
<sequence>MSMSAVNVGSLDVESKSRVASVKSSAARRLLFSTGRFKTVFEGKTRRGAPRVVKYAVTQPWRNSIPYHVMKARGWREMDITEDWDFCYADVGWIHENITYALPGANGIRLQDHQRVNHFPNHVELTRKDLMAKNLKRAQKAAQKDGNALEVSLRTPGGGLEHG</sequence>
<organism evidence="5 6">
    <name type="scientific">Cymbomonas tetramitiformis</name>
    <dbReference type="NCBI Taxonomy" id="36881"/>
    <lineage>
        <taxon>Eukaryota</taxon>
        <taxon>Viridiplantae</taxon>
        <taxon>Chlorophyta</taxon>
        <taxon>Pyramimonadophyceae</taxon>
        <taxon>Pyramimonadales</taxon>
        <taxon>Pyramimonadaceae</taxon>
        <taxon>Cymbomonas</taxon>
    </lineage>
</organism>
<comment type="caution">
    <text evidence="5">The sequence shown here is derived from an EMBL/GenBank/DDBJ whole genome shotgun (WGS) entry which is preliminary data.</text>
</comment>
<dbReference type="Pfam" id="PF03133">
    <property type="entry name" value="TTL"/>
    <property type="match status" value="1"/>
</dbReference>
<evidence type="ECO:0000256" key="1">
    <source>
        <dbReference type="ARBA" id="ARBA00022598"/>
    </source>
</evidence>
<keyword evidence="3" id="KW-0067">ATP-binding</keyword>
<dbReference type="GO" id="GO:0005524">
    <property type="term" value="F:ATP binding"/>
    <property type="evidence" value="ECO:0007669"/>
    <property type="project" value="UniProtKB-KW"/>
</dbReference>
<feature type="region of interest" description="Disordered" evidence="4">
    <location>
        <begin position="141"/>
        <end position="163"/>
    </location>
</feature>
<dbReference type="PANTHER" id="PTHR12241">
    <property type="entry name" value="TUBULIN POLYGLUTAMYLASE"/>
    <property type="match status" value="1"/>
</dbReference>
<evidence type="ECO:0000256" key="4">
    <source>
        <dbReference type="SAM" id="MobiDB-lite"/>
    </source>
</evidence>
<dbReference type="AlphaFoldDB" id="A0AAE0BZA1"/>
<evidence type="ECO:0000313" key="6">
    <source>
        <dbReference type="Proteomes" id="UP001190700"/>
    </source>
</evidence>
<reference evidence="5 6" key="1">
    <citation type="journal article" date="2015" name="Genome Biol. Evol.">
        <title>Comparative Genomics of a Bacterivorous Green Alga Reveals Evolutionary Causalities and Consequences of Phago-Mixotrophic Mode of Nutrition.</title>
        <authorList>
            <person name="Burns J.A."/>
            <person name="Paasch A."/>
            <person name="Narechania A."/>
            <person name="Kim E."/>
        </authorList>
    </citation>
    <scope>NUCLEOTIDE SEQUENCE [LARGE SCALE GENOMIC DNA]</scope>
    <source>
        <strain evidence="5 6">PLY_AMNH</strain>
    </source>
</reference>
<dbReference type="EMBL" id="LGRX02030558">
    <property type="protein sequence ID" value="KAK3245536.1"/>
    <property type="molecule type" value="Genomic_DNA"/>
</dbReference>
<evidence type="ECO:0000256" key="2">
    <source>
        <dbReference type="ARBA" id="ARBA00022741"/>
    </source>
</evidence>
<evidence type="ECO:0000313" key="5">
    <source>
        <dbReference type="EMBL" id="KAK3245536.1"/>
    </source>
</evidence>
<dbReference type="Proteomes" id="UP001190700">
    <property type="component" value="Unassembled WGS sequence"/>
</dbReference>
<keyword evidence="1" id="KW-0436">Ligase</keyword>
<name>A0AAE0BZA1_9CHLO</name>
<dbReference type="GO" id="GO:0036064">
    <property type="term" value="C:ciliary basal body"/>
    <property type="evidence" value="ECO:0007669"/>
    <property type="project" value="TreeGrafter"/>
</dbReference>
<proteinExistence type="predicted"/>
<dbReference type="GO" id="GO:0000226">
    <property type="term" value="P:microtubule cytoskeleton organization"/>
    <property type="evidence" value="ECO:0007669"/>
    <property type="project" value="TreeGrafter"/>
</dbReference>